<dbReference type="Pfam" id="PF16841">
    <property type="entry name" value="CBM60"/>
    <property type="match status" value="3"/>
</dbReference>
<name>A0A517NQ18_9BACT</name>
<dbReference type="Gene3D" id="2.60.60.40">
    <property type="match status" value="4"/>
</dbReference>
<dbReference type="Pfam" id="PF14252">
    <property type="entry name" value="DUF4347"/>
    <property type="match status" value="1"/>
</dbReference>
<feature type="domain" description="Carbohydrate binding module xylan-binding" evidence="2">
    <location>
        <begin position="233"/>
        <end position="327"/>
    </location>
</feature>
<dbReference type="EMBL" id="CP036526">
    <property type="protein sequence ID" value="QDT09213.1"/>
    <property type="molecule type" value="Genomic_DNA"/>
</dbReference>
<dbReference type="NCBIfam" id="NF012209">
    <property type="entry name" value="LEPR-8K"/>
    <property type="match status" value="1"/>
</dbReference>
<evidence type="ECO:0008006" key="5">
    <source>
        <dbReference type="Google" id="ProtNLM"/>
    </source>
</evidence>
<sequence>MIRSLKKRNRVHNRTQLWTVNALEPRLMLAADTGTQVAAQVAGDVCPPASESLVQTESRSIVFVDQSLDDVGTLLVGVADALSEIVLLSPDADGIEQISRVLANRSRVESIHLVTHGSDGAVQLGTAQLDAESLQRRAGQIAQWRHSLADGADILLYGCNVASSVSGKAFVAELARLTGADVASSDDVTGSELRGADWDLEHRVGEIETALAFRSAPLQRYDGVLNSDVRSQTIEIYAAGQTGEESLDIFIDQNFVTTYYAVGGNVDQRQFERFVYETDAPVSADQVSVAFGNDAYDSATGRDRNLVVDKMVLGGVTFETEDSSTFSTGIWRDGLTGPGNYDTETLNINSIFTYSSDGGSQSDGQVSVEARGDTGGEVFQIRVDGNVVGEFNVGTAFNTYNVAIENDVSADRVQIAFVNDLFDPGNGVDRNLVIQSYDVNGETISPVSANVFSTGTHLQADGIADGFGRGNTLNSNGYLQVQDDDPTQLGTQIRFDAKGTTESQIIRVTTRTGEVLGEVEVDRGFPTRYSPAFRQFVISTDRDIQLEDIRLEFVSDGSDEFGQDRNVQIGGVLVENLDTGRIQRTTAIDNQTFSTGVYLEADGVQPGFGRGDTLFANGYFEFQESSRIAFNVFGSTGTEQYDVFIRGEKRATFTVGESRVLDLDEVVDDKDVRLEFINDGIDDQGQDRNLRVASIEIDGRLHQASPQTIETTGSYDGFASLLLNENGFVQFGVDDPGDVRVFTTSAIVQASQGFVTVRLDRFGELDSASTLQWTATPTVDDFPLAQESGTVVMREDQLRVPFNVPFAGTTSTGTFDLQISSLTPGVDLLGPVIRFSVI</sequence>
<proteinExistence type="predicted"/>
<dbReference type="InterPro" id="IPR031768">
    <property type="entry name" value="CBM60_xylan-bd"/>
</dbReference>
<reference evidence="3 4" key="1">
    <citation type="submission" date="2019-02" db="EMBL/GenBank/DDBJ databases">
        <title>Deep-cultivation of Planctomycetes and their phenomic and genomic characterization uncovers novel biology.</title>
        <authorList>
            <person name="Wiegand S."/>
            <person name="Jogler M."/>
            <person name="Boedeker C."/>
            <person name="Pinto D."/>
            <person name="Vollmers J."/>
            <person name="Rivas-Marin E."/>
            <person name="Kohn T."/>
            <person name="Peeters S.H."/>
            <person name="Heuer A."/>
            <person name="Rast P."/>
            <person name="Oberbeckmann S."/>
            <person name="Bunk B."/>
            <person name="Jeske O."/>
            <person name="Meyerdierks A."/>
            <person name="Storesund J.E."/>
            <person name="Kallscheuer N."/>
            <person name="Luecker S."/>
            <person name="Lage O.M."/>
            <person name="Pohl T."/>
            <person name="Merkel B.J."/>
            <person name="Hornburger P."/>
            <person name="Mueller R.-W."/>
            <person name="Bruemmer F."/>
            <person name="Labrenz M."/>
            <person name="Spormann A.M."/>
            <person name="Op den Camp H."/>
            <person name="Overmann J."/>
            <person name="Amann R."/>
            <person name="Jetten M.S.M."/>
            <person name="Mascher T."/>
            <person name="Medema M.H."/>
            <person name="Devos D.P."/>
            <person name="Kaster A.-K."/>
            <person name="Ovreas L."/>
            <person name="Rohde M."/>
            <person name="Galperin M.Y."/>
            <person name="Jogler C."/>
        </authorList>
    </citation>
    <scope>NUCLEOTIDE SEQUENCE [LARGE SCALE GENOMIC DNA]</scope>
    <source>
        <strain evidence="3 4">K23_9</strain>
    </source>
</reference>
<dbReference type="RefSeq" id="WP_145416756.1">
    <property type="nucleotide sequence ID" value="NZ_CP036526.1"/>
</dbReference>
<dbReference type="InterPro" id="IPR053786">
    <property type="entry name" value="LEPRxLL_CS"/>
</dbReference>
<evidence type="ECO:0000313" key="3">
    <source>
        <dbReference type="EMBL" id="QDT09213.1"/>
    </source>
</evidence>
<keyword evidence="4" id="KW-1185">Reference proteome</keyword>
<feature type="domain" description="DUF4347" evidence="1">
    <location>
        <begin position="61"/>
        <end position="225"/>
    </location>
</feature>
<dbReference type="InterPro" id="IPR025592">
    <property type="entry name" value="DUF4347"/>
</dbReference>
<dbReference type="OrthoDB" id="9816366at2"/>
<feature type="domain" description="Carbohydrate binding module xylan-binding" evidence="2">
    <location>
        <begin position="634"/>
        <end position="709"/>
    </location>
</feature>
<organism evidence="3 4">
    <name type="scientific">Stieleria marina</name>
    <dbReference type="NCBI Taxonomy" id="1930275"/>
    <lineage>
        <taxon>Bacteria</taxon>
        <taxon>Pseudomonadati</taxon>
        <taxon>Planctomycetota</taxon>
        <taxon>Planctomycetia</taxon>
        <taxon>Pirellulales</taxon>
        <taxon>Pirellulaceae</taxon>
        <taxon>Stieleria</taxon>
    </lineage>
</organism>
<evidence type="ECO:0000259" key="2">
    <source>
        <dbReference type="Pfam" id="PF16841"/>
    </source>
</evidence>
<gene>
    <name evidence="3" type="ORF">K239x_11580</name>
</gene>
<dbReference type="AlphaFoldDB" id="A0A517NQ18"/>
<accession>A0A517NQ18</accession>
<feature type="domain" description="Carbohydrate binding module xylan-binding" evidence="2">
    <location>
        <begin position="366"/>
        <end position="453"/>
    </location>
</feature>
<evidence type="ECO:0000313" key="4">
    <source>
        <dbReference type="Proteomes" id="UP000319817"/>
    </source>
</evidence>
<dbReference type="Proteomes" id="UP000319817">
    <property type="component" value="Chromosome"/>
</dbReference>
<protein>
    <recommendedName>
        <fullName evidence="5">DUF4347 domain-containing protein</fullName>
    </recommendedName>
</protein>
<evidence type="ECO:0000259" key="1">
    <source>
        <dbReference type="Pfam" id="PF14252"/>
    </source>
</evidence>